<accession>A0A2K9PNX1</accession>
<dbReference type="KEGG" id="fek:C1H87_07205"/>
<reference evidence="2 3" key="1">
    <citation type="submission" date="2018-01" db="EMBL/GenBank/DDBJ databases">
        <title>Complete genome sequence of Flavivirga eckloniae ECD14 isolated from seaweed Ecklonia cava.</title>
        <authorList>
            <person name="Lee J.H."/>
            <person name="Baik K.S."/>
            <person name="Seong C.N."/>
        </authorList>
    </citation>
    <scope>NUCLEOTIDE SEQUENCE [LARGE SCALE GENOMIC DNA]</scope>
    <source>
        <strain evidence="2 3">ECD14</strain>
    </source>
</reference>
<dbReference type="PROSITE" id="PS51257">
    <property type="entry name" value="PROKAR_LIPOPROTEIN"/>
    <property type="match status" value="1"/>
</dbReference>
<protein>
    <submittedName>
        <fullName evidence="2">DUF1080 domain-containing protein</fullName>
    </submittedName>
</protein>
<dbReference type="RefSeq" id="WP_102755163.1">
    <property type="nucleotide sequence ID" value="NZ_CP025791.1"/>
</dbReference>
<evidence type="ECO:0000313" key="3">
    <source>
        <dbReference type="Proteomes" id="UP000235826"/>
    </source>
</evidence>
<dbReference type="Proteomes" id="UP000235826">
    <property type="component" value="Chromosome"/>
</dbReference>
<dbReference type="InterPro" id="IPR010496">
    <property type="entry name" value="AL/BT2_dom"/>
</dbReference>
<keyword evidence="3" id="KW-1185">Reference proteome</keyword>
<dbReference type="Gene3D" id="2.60.120.560">
    <property type="entry name" value="Exo-inulinase, domain 1"/>
    <property type="match status" value="1"/>
</dbReference>
<proteinExistence type="predicted"/>
<gene>
    <name evidence="2" type="ORF">C1H87_07205</name>
</gene>
<evidence type="ECO:0000313" key="2">
    <source>
        <dbReference type="EMBL" id="AUP78508.1"/>
    </source>
</evidence>
<organism evidence="2 3">
    <name type="scientific">Flavivirga eckloniae</name>
    <dbReference type="NCBI Taxonomy" id="1803846"/>
    <lineage>
        <taxon>Bacteria</taxon>
        <taxon>Pseudomonadati</taxon>
        <taxon>Bacteroidota</taxon>
        <taxon>Flavobacteriia</taxon>
        <taxon>Flavobacteriales</taxon>
        <taxon>Flavobacteriaceae</taxon>
        <taxon>Flavivirga</taxon>
    </lineage>
</organism>
<dbReference type="AlphaFoldDB" id="A0A2K9PNX1"/>
<dbReference type="Pfam" id="PF06439">
    <property type="entry name" value="3keto-disac_hyd"/>
    <property type="match status" value="1"/>
</dbReference>
<evidence type="ECO:0000259" key="1">
    <source>
        <dbReference type="Pfam" id="PF06439"/>
    </source>
</evidence>
<feature type="domain" description="3-keto-alpha-glucoside-1,2-lyase/3-keto-2-hydroxy-glucal hydratase" evidence="1">
    <location>
        <begin position="34"/>
        <end position="296"/>
    </location>
</feature>
<dbReference type="GO" id="GO:0016787">
    <property type="term" value="F:hydrolase activity"/>
    <property type="evidence" value="ECO:0007669"/>
    <property type="project" value="InterPro"/>
</dbReference>
<dbReference type="OrthoDB" id="259356at2"/>
<sequence length="306" mass="35139">MKKLLYLVFLISIISCNTNNKKKTLEATKETKPTWNALWNGKDFAGWNIYLGNRFNEKEDSLGNPIEPYGLNNDPLEVITVVEHDNENVIKITGEAFGMIFTKKDYKNYHLKLKVKWGKQKFRPRDNAPRDSGLLYHGFGAPGSAYDWMSSQELQIQEGDMGDYWAIGDVEIDVPSVPHKDIYHIYKEGADLRTYYFAEVVRHATAEDSLAKRRVFKALNAEKSHGEWNDIELITLGDQSIHIVNGKVVMRLYNSRVGSNQKPLSKTIENIKPLTSGRIILQSEGAELYYKDIYIKEITEIPEQFK</sequence>
<name>A0A2K9PNX1_9FLAO</name>
<dbReference type="EMBL" id="CP025791">
    <property type="protein sequence ID" value="AUP78508.1"/>
    <property type="molecule type" value="Genomic_DNA"/>
</dbReference>